<dbReference type="InterPro" id="IPR013196">
    <property type="entry name" value="HTH_11"/>
</dbReference>
<dbReference type="OrthoDB" id="9815009at2"/>
<dbReference type="PANTHER" id="PTHR34580">
    <property type="match status" value="1"/>
</dbReference>
<sequence>MNRVDRLFGIMTMLQSKKYVTAEKIAESFGISVRTVYRDVKALGEQGMPIGFEPHKGYFVVQGYFLPPVSFSSEEASALLLMEAMVFGFTDKSIQTHYATALNKVKAVLRTTQKEQLDFLHHHIKMQLPACFNNDYEYLALIQQAISTKCLLEIGYKNNKEEVSQRRVEPIGLIFYAFNWHLIGWCHHRQDYRDFRVSRILTLKNTELPFLKPDHMAIGEYMKQLPVAY</sequence>
<evidence type="ECO:0000313" key="5">
    <source>
        <dbReference type="EMBL" id="MFA1773435.1"/>
    </source>
</evidence>
<dbReference type="AlphaFoldDB" id="A0A5M8Q312"/>
<keyword evidence="1" id="KW-0805">Transcription regulation</keyword>
<dbReference type="Pfam" id="PF13280">
    <property type="entry name" value="WYL"/>
    <property type="match status" value="1"/>
</dbReference>
<dbReference type="EMBL" id="JBGOGF010000013">
    <property type="protein sequence ID" value="MFA1773435.1"/>
    <property type="molecule type" value="Genomic_DNA"/>
</dbReference>
<dbReference type="SUPFAM" id="SSF46785">
    <property type="entry name" value="Winged helix' DNA-binding domain"/>
    <property type="match status" value="1"/>
</dbReference>
<evidence type="ECO:0000256" key="2">
    <source>
        <dbReference type="ARBA" id="ARBA00023163"/>
    </source>
</evidence>
<evidence type="ECO:0000259" key="3">
    <source>
        <dbReference type="PROSITE" id="PS51000"/>
    </source>
</evidence>
<gene>
    <name evidence="5" type="ORF">ACD591_19195</name>
    <name evidence="4" type="ORF">FOE74_20915</name>
</gene>
<dbReference type="Proteomes" id="UP000323866">
    <property type="component" value="Unassembled WGS sequence"/>
</dbReference>
<evidence type="ECO:0000313" key="7">
    <source>
        <dbReference type="Proteomes" id="UP001570846"/>
    </source>
</evidence>
<dbReference type="InterPro" id="IPR026881">
    <property type="entry name" value="WYL_dom"/>
</dbReference>
<evidence type="ECO:0000256" key="1">
    <source>
        <dbReference type="ARBA" id="ARBA00023015"/>
    </source>
</evidence>
<dbReference type="RefSeq" id="WP_149100593.1">
    <property type="nucleotide sequence ID" value="NZ_BMMG01000009.1"/>
</dbReference>
<feature type="domain" description="HTH deoR-type" evidence="3">
    <location>
        <begin position="3"/>
        <end position="60"/>
    </location>
</feature>
<dbReference type="Proteomes" id="UP001570846">
    <property type="component" value="Unassembled WGS sequence"/>
</dbReference>
<dbReference type="InterPro" id="IPR036390">
    <property type="entry name" value="WH_DNA-bd_sf"/>
</dbReference>
<dbReference type="PANTHER" id="PTHR34580:SF1">
    <property type="entry name" value="PROTEIN PAFC"/>
    <property type="match status" value="1"/>
</dbReference>
<accession>A0A5M8Q312</accession>
<reference evidence="5 7" key="3">
    <citation type="submission" date="2024-08" db="EMBL/GenBank/DDBJ databases">
        <authorList>
            <person name="Wei W."/>
        </authorList>
    </citation>
    <scope>NUCLEOTIDE SEQUENCE [LARGE SCALE GENOMIC DNA]</scope>
    <source>
        <strain evidence="5 7">XU2</strain>
    </source>
</reference>
<dbReference type="PROSITE" id="PS51000">
    <property type="entry name" value="HTH_DEOR_2"/>
    <property type="match status" value="1"/>
</dbReference>
<organism evidence="4 6">
    <name type="scientific">Rufibacter glacialis</name>
    <dbReference type="NCBI Taxonomy" id="1259555"/>
    <lineage>
        <taxon>Bacteria</taxon>
        <taxon>Pseudomonadati</taxon>
        <taxon>Bacteroidota</taxon>
        <taxon>Cytophagia</taxon>
        <taxon>Cytophagales</taxon>
        <taxon>Hymenobacteraceae</taxon>
        <taxon>Rufibacter</taxon>
    </lineage>
</organism>
<dbReference type="Pfam" id="PF08279">
    <property type="entry name" value="HTH_11"/>
    <property type="match status" value="1"/>
</dbReference>
<dbReference type="PROSITE" id="PS52050">
    <property type="entry name" value="WYL"/>
    <property type="match status" value="1"/>
</dbReference>
<dbReference type="InterPro" id="IPR036388">
    <property type="entry name" value="WH-like_DNA-bd_sf"/>
</dbReference>
<dbReference type="Gene3D" id="1.10.10.10">
    <property type="entry name" value="Winged helix-like DNA-binding domain superfamily/Winged helix DNA-binding domain"/>
    <property type="match status" value="1"/>
</dbReference>
<reference evidence="4 6" key="2">
    <citation type="submission" date="2019-09" db="EMBL/GenBank/DDBJ databases">
        <title>A bacterium isolated from glacier soil.</title>
        <authorList>
            <person name="Liu Q."/>
        </authorList>
    </citation>
    <scope>NUCLEOTIDE SEQUENCE [LARGE SCALE GENOMIC DNA]</scope>
    <source>
        <strain evidence="4 6">MDT1-10-3</strain>
    </source>
</reference>
<evidence type="ECO:0000313" key="4">
    <source>
        <dbReference type="EMBL" id="KAA6430277.1"/>
    </source>
</evidence>
<name>A0A5M8Q312_9BACT</name>
<keyword evidence="2" id="KW-0804">Transcription</keyword>
<dbReference type="InterPro" id="IPR001034">
    <property type="entry name" value="DeoR_HTH"/>
</dbReference>
<proteinExistence type="predicted"/>
<protein>
    <submittedName>
        <fullName evidence="5">Helix-turn-helix transcriptional regulator</fullName>
    </submittedName>
    <submittedName>
        <fullName evidence="4">YafY family transcriptional regulator</fullName>
    </submittedName>
</protein>
<reference evidence="4 6" key="1">
    <citation type="submission" date="2019-07" db="EMBL/GenBank/DDBJ databases">
        <authorList>
            <person name="Qu J.-H."/>
        </authorList>
    </citation>
    <scope>NUCLEOTIDE SEQUENCE [LARGE SCALE GENOMIC DNA]</scope>
    <source>
        <strain evidence="4 6">MDT1-10-3</strain>
    </source>
</reference>
<keyword evidence="7" id="KW-1185">Reference proteome</keyword>
<comment type="caution">
    <text evidence="4">The sequence shown here is derived from an EMBL/GenBank/DDBJ whole genome shotgun (WGS) entry which is preliminary data.</text>
</comment>
<dbReference type="InterPro" id="IPR051534">
    <property type="entry name" value="CBASS_pafABC_assoc_protein"/>
</dbReference>
<dbReference type="GO" id="GO:0003700">
    <property type="term" value="F:DNA-binding transcription factor activity"/>
    <property type="evidence" value="ECO:0007669"/>
    <property type="project" value="InterPro"/>
</dbReference>
<dbReference type="EMBL" id="VKKZ01000026">
    <property type="protein sequence ID" value="KAA6430277.1"/>
    <property type="molecule type" value="Genomic_DNA"/>
</dbReference>
<evidence type="ECO:0000313" key="6">
    <source>
        <dbReference type="Proteomes" id="UP000323866"/>
    </source>
</evidence>